<name>A0AAV2PAP6_9HYME</name>
<evidence type="ECO:0000313" key="3">
    <source>
        <dbReference type="Proteomes" id="UP001497644"/>
    </source>
</evidence>
<keyword evidence="3" id="KW-1185">Reference proteome</keyword>
<accession>A0AAV2PAP6</accession>
<gene>
    <name evidence="2" type="ORF">LPLAT_LOCUS13708</name>
</gene>
<evidence type="ECO:0000256" key="1">
    <source>
        <dbReference type="SAM" id="MobiDB-lite"/>
    </source>
</evidence>
<organism evidence="2 3">
    <name type="scientific">Lasius platythorax</name>
    <dbReference type="NCBI Taxonomy" id="488582"/>
    <lineage>
        <taxon>Eukaryota</taxon>
        <taxon>Metazoa</taxon>
        <taxon>Ecdysozoa</taxon>
        <taxon>Arthropoda</taxon>
        <taxon>Hexapoda</taxon>
        <taxon>Insecta</taxon>
        <taxon>Pterygota</taxon>
        <taxon>Neoptera</taxon>
        <taxon>Endopterygota</taxon>
        <taxon>Hymenoptera</taxon>
        <taxon>Apocrita</taxon>
        <taxon>Aculeata</taxon>
        <taxon>Formicoidea</taxon>
        <taxon>Formicidae</taxon>
        <taxon>Formicinae</taxon>
        <taxon>Lasius</taxon>
        <taxon>Lasius</taxon>
    </lineage>
</organism>
<evidence type="ECO:0000313" key="2">
    <source>
        <dbReference type="EMBL" id="CAL1688690.1"/>
    </source>
</evidence>
<proteinExistence type="predicted"/>
<feature type="region of interest" description="Disordered" evidence="1">
    <location>
        <begin position="75"/>
        <end position="95"/>
    </location>
</feature>
<protein>
    <submittedName>
        <fullName evidence="2">Uncharacterized protein</fullName>
    </submittedName>
</protein>
<dbReference type="EMBL" id="OZ034831">
    <property type="protein sequence ID" value="CAL1688690.1"/>
    <property type="molecule type" value="Genomic_DNA"/>
</dbReference>
<dbReference type="AlphaFoldDB" id="A0AAV2PAP6"/>
<reference evidence="2" key="1">
    <citation type="submission" date="2024-04" db="EMBL/GenBank/DDBJ databases">
        <authorList>
            <consortium name="Molecular Ecology Group"/>
        </authorList>
    </citation>
    <scope>NUCLEOTIDE SEQUENCE</scope>
</reference>
<dbReference type="Proteomes" id="UP001497644">
    <property type="component" value="Chromosome 8"/>
</dbReference>
<sequence>MYYVIFYDNWCSTVPQLWVDLQNKTFYWPPKDINPTTATIKKSHPNNKWEKKIYRRIIGPYTTYELARKMEKTAADISTSEDGRFEKLQSNSTEI</sequence>